<sequence length="522" mass="58449">MLKTEGRNRSLSFTYTGSSTHMGSKILRQPDAEHLIQPFPIKEFKEENEEVDDFALPCLPSPTNPKEAKQIRILEQITSKFHLTDAHLMHIEKRMLDEVNRGLGKATNRTANVKSFVTYVHEIPSGRESGQYLALDLGGTNFRVILVELEAGSRSVKMKACKHEVSQKLMLGPGEDLFDFMTGCLVEFMKDHDLHGRKYHLGFTFSFPTRQRQLDRAELTHWTKGYKNAGVEGQDVVTLLKRSINKRPELDIQVEAILNDTTGCLLACAYKRPECAIGIILGTGTNASYVEDMNHVELYEGPRPRGCKSVVINTEWGAFGNTGSLDIIRTRYDHDMDSNSLNPGKQVYEKLISGMYLGELTRYILVHAIELGILFDGEAQTLLSVPGGFPTKYISEIEADPTRSTFTNIKQVMLELDISVATDFDLQVVRYICECVSTRAAYLAGAGVASLINKVARRRVTVGMDGSLYKFHPHLDRRMRSATRRLVSDCIQFEMVLSEDGSGRGAALAAAVAEKQRKKFID</sequence>
<evidence type="ECO:0000256" key="11">
    <source>
        <dbReference type="ARBA" id="ARBA00048160"/>
    </source>
</evidence>
<dbReference type="Gene3D" id="3.30.420.40">
    <property type="match status" value="1"/>
</dbReference>
<dbReference type="GO" id="GO:0005536">
    <property type="term" value="F:D-glucose binding"/>
    <property type="evidence" value="ECO:0007669"/>
    <property type="project" value="InterPro"/>
</dbReference>
<dbReference type="GO" id="GO:0001678">
    <property type="term" value="P:intracellular glucose homeostasis"/>
    <property type="evidence" value="ECO:0007669"/>
    <property type="project" value="InterPro"/>
</dbReference>
<evidence type="ECO:0000256" key="5">
    <source>
        <dbReference type="ARBA" id="ARBA00022741"/>
    </source>
</evidence>
<comment type="similarity">
    <text evidence="3 12">Belongs to the hexokinase family.</text>
</comment>
<accession>A0A3S5X8T9</accession>
<dbReference type="AlphaFoldDB" id="A0A3S5X8T9"/>
<dbReference type="Pfam" id="PF03727">
    <property type="entry name" value="Hexokinase_2"/>
    <property type="match status" value="1"/>
</dbReference>
<dbReference type="InterPro" id="IPR001312">
    <property type="entry name" value="Hexokinase"/>
</dbReference>
<dbReference type="SUPFAM" id="SSF53067">
    <property type="entry name" value="Actin-like ATPase domain"/>
    <property type="match status" value="2"/>
</dbReference>
<dbReference type="PANTHER" id="PTHR19443">
    <property type="entry name" value="HEXOKINASE"/>
    <property type="match status" value="1"/>
</dbReference>
<evidence type="ECO:0000256" key="7">
    <source>
        <dbReference type="ARBA" id="ARBA00022840"/>
    </source>
</evidence>
<protein>
    <recommendedName>
        <fullName evidence="12">Phosphotransferase</fullName>
        <ecNumber evidence="12">2.7.1.-</ecNumber>
    </recommendedName>
</protein>
<comment type="catalytic activity">
    <reaction evidence="11">
        <text>D-glucose + ATP = D-glucose 6-phosphate + ADP + H(+)</text>
        <dbReference type="Rhea" id="RHEA:17825"/>
        <dbReference type="ChEBI" id="CHEBI:4167"/>
        <dbReference type="ChEBI" id="CHEBI:15378"/>
        <dbReference type="ChEBI" id="CHEBI:30616"/>
        <dbReference type="ChEBI" id="CHEBI:61548"/>
        <dbReference type="ChEBI" id="CHEBI:456216"/>
        <dbReference type="EC" id="2.7.1.1"/>
    </reaction>
    <physiologicalReaction direction="left-to-right" evidence="11">
        <dbReference type="Rhea" id="RHEA:17826"/>
    </physiologicalReaction>
</comment>
<gene>
    <name evidence="15" type="primary">HK3</name>
</gene>
<dbReference type="UniPathway" id="UPA00109">
    <property type="reaction ID" value="UER00180"/>
</dbReference>
<dbReference type="GO" id="GO:0005829">
    <property type="term" value="C:cytosol"/>
    <property type="evidence" value="ECO:0007669"/>
    <property type="project" value="TreeGrafter"/>
</dbReference>
<feature type="domain" description="Hexokinase N-terminal" evidence="13">
    <location>
        <begin position="74"/>
        <end position="270"/>
    </location>
</feature>
<dbReference type="GO" id="GO:0005524">
    <property type="term" value="F:ATP binding"/>
    <property type="evidence" value="ECO:0007669"/>
    <property type="project" value="UniProtKB-UniRule"/>
</dbReference>
<dbReference type="PROSITE" id="PS51748">
    <property type="entry name" value="HEXOKINASE_2"/>
    <property type="match status" value="1"/>
</dbReference>
<dbReference type="InterPro" id="IPR043129">
    <property type="entry name" value="ATPase_NBD"/>
</dbReference>
<organism evidence="15">
    <name type="scientific">Tigriopus japonicus</name>
    <name type="common">Copepod</name>
    <dbReference type="NCBI Taxonomy" id="158387"/>
    <lineage>
        <taxon>Eukaryota</taxon>
        <taxon>Metazoa</taxon>
        <taxon>Ecdysozoa</taxon>
        <taxon>Arthropoda</taxon>
        <taxon>Crustacea</taxon>
        <taxon>Multicrustacea</taxon>
        <taxon>Hexanauplia</taxon>
        <taxon>Copepoda</taxon>
        <taxon>Harpacticoida</taxon>
        <taxon>Harpacticidae</taxon>
        <taxon>Tigriopus</taxon>
    </lineage>
</organism>
<comment type="pathway">
    <text evidence="2">Carbohydrate metabolism; hexose metabolism.</text>
</comment>
<keyword evidence="8 12" id="KW-0324">Glycolysis</keyword>
<dbReference type="UniPathway" id="UPA00242"/>
<dbReference type="GO" id="GO:0005739">
    <property type="term" value="C:mitochondrion"/>
    <property type="evidence" value="ECO:0007669"/>
    <property type="project" value="TreeGrafter"/>
</dbReference>
<evidence type="ECO:0000256" key="12">
    <source>
        <dbReference type="RuleBase" id="RU362007"/>
    </source>
</evidence>
<evidence type="ECO:0000256" key="3">
    <source>
        <dbReference type="ARBA" id="ARBA00009225"/>
    </source>
</evidence>
<dbReference type="EC" id="2.7.1.-" evidence="12"/>
<dbReference type="Gene3D" id="3.40.367.20">
    <property type="match status" value="1"/>
</dbReference>
<dbReference type="InterPro" id="IPR022672">
    <property type="entry name" value="Hexokinase_N"/>
</dbReference>
<dbReference type="CDD" id="cd24019">
    <property type="entry name" value="ASKHA_NBD_HK_meta"/>
    <property type="match status" value="1"/>
</dbReference>
<keyword evidence="7 12" id="KW-0067">ATP-binding</keyword>
<keyword evidence="6 12" id="KW-0418">Kinase</keyword>
<keyword evidence="5 12" id="KW-0547">Nucleotide-binding</keyword>
<dbReference type="GO" id="GO:0004340">
    <property type="term" value="F:glucokinase activity"/>
    <property type="evidence" value="ECO:0007669"/>
    <property type="project" value="TreeGrafter"/>
</dbReference>
<dbReference type="EMBL" id="KF951011">
    <property type="protein sequence ID" value="AIW65574.1"/>
    <property type="molecule type" value="mRNA"/>
</dbReference>
<evidence type="ECO:0000259" key="13">
    <source>
        <dbReference type="Pfam" id="PF00349"/>
    </source>
</evidence>
<evidence type="ECO:0000256" key="8">
    <source>
        <dbReference type="ARBA" id="ARBA00023152"/>
    </source>
</evidence>
<evidence type="ECO:0000256" key="6">
    <source>
        <dbReference type="ARBA" id="ARBA00022777"/>
    </source>
</evidence>
<comment type="catalytic activity">
    <reaction evidence="10">
        <text>D-fructose + ATP = D-fructose 6-phosphate + ADP + H(+)</text>
        <dbReference type="Rhea" id="RHEA:16125"/>
        <dbReference type="ChEBI" id="CHEBI:15378"/>
        <dbReference type="ChEBI" id="CHEBI:30616"/>
        <dbReference type="ChEBI" id="CHEBI:37721"/>
        <dbReference type="ChEBI" id="CHEBI:61527"/>
        <dbReference type="ChEBI" id="CHEBI:456216"/>
        <dbReference type="EC" id="2.7.1.1"/>
    </reaction>
    <physiologicalReaction direction="left-to-right" evidence="10">
        <dbReference type="Rhea" id="RHEA:16126"/>
    </physiologicalReaction>
</comment>
<evidence type="ECO:0000256" key="4">
    <source>
        <dbReference type="ARBA" id="ARBA00022679"/>
    </source>
</evidence>
<comment type="catalytic activity">
    <reaction evidence="9">
        <text>a D-hexose + ATP = a D-hexose 6-phosphate + ADP + H(+)</text>
        <dbReference type="Rhea" id="RHEA:22740"/>
        <dbReference type="ChEBI" id="CHEBI:4194"/>
        <dbReference type="ChEBI" id="CHEBI:15378"/>
        <dbReference type="ChEBI" id="CHEBI:30616"/>
        <dbReference type="ChEBI" id="CHEBI:229467"/>
        <dbReference type="ChEBI" id="CHEBI:456216"/>
        <dbReference type="EC" id="2.7.1.1"/>
    </reaction>
    <physiologicalReaction direction="left-to-right" evidence="9">
        <dbReference type="Rhea" id="RHEA:22741"/>
    </physiologicalReaction>
</comment>
<dbReference type="FunFam" id="3.30.420.40:FF:000805">
    <property type="entry name" value="Hexokinase-2"/>
    <property type="match status" value="1"/>
</dbReference>
<dbReference type="Pfam" id="PF00349">
    <property type="entry name" value="Hexokinase_1"/>
    <property type="match status" value="1"/>
</dbReference>
<dbReference type="InterPro" id="IPR022673">
    <property type="entry name" value="Hexokinase_C"/>
</dbReference>
<evidence type="ECO:0000313" key="15">
    <source>
        <dbReference type="EMBL" id="AIW65574.1"/>
    </source>
</evidence>
<dbReference type="GO" id="GO:0006006">
    <property type="term" value="P:glucose metabolic process"/>
    <property type="evidence" value="ECO:0007669"/>
    <property type="project" value="TreeGrafter"/>
</dbReference>
<proteinExistence type="evidence at transcript level"/>
<dbReference type="GO" id="GO:0008865">
    <property type="term" value="F:fructokinase activity"/>
    <property type="evidence" value="ECO:0007669"/>
    <property type="project" value="TreeGrafter"/>
</dbReference>
<evidence type="ECO:0000259" key="14">
    <source>
        <dbReference type="Pfam" id="PF03727"/>
    </source>
</evidence>
<evidence type="ECO:0000256" key="9">
    <source>
        <dbReference type="ARBA" id="ARBA00044613"/>
    </source>
</evidence>
<comment type="pathway">
    <text evidence="1">Carbohydrate degradation; glycolysis; D-glyceraldehyde 3-phosphate and glycerone phosphate from D-glucose: step 1/4.</text>
</comment>
<keyword evidence="4 12" id="KW-0808">Transferase</keyword>
<dbReference type="PANTHER" id="PTHR19443:SF16">
    <property type="entry name" value="HEXOKINASE TYPE 1-RELATED"/>
    <property type="match status" value="1"/>
</dbReference>
<evidence type="ECO:0000256" key="1">
    <source>
        <dbReference type="ARBA" id="ARBA00004888"/>
    </source>
</evidence>
<dbReference type="PRINTS" id="PR00475">
    <property type="entry name" value="HEXOKINASE"/>
</dbReference>
<feature type="domain" description="Hexokinase C-terminal" evidence="14">
    <location>
        <begin position="277"/>
        <end position="512"/>
    </location>
</feature>
<dbReference type="GO" id="GO:0006096">
    <property type="term" value="P:glycolytic process"/>
    <property type="evidence" value="ECO:0007669"/>
    <property type="project" value="UniProtKB-UniPathway"/>
</dbReference>
<reference evidence="15" key="1">
    <citation type="submission" date="2013-12" db="EMBL/GenBank/DDBJ databases">
        <authorList>
            <person name="Lee J.-S."/>
        </authorList>
    </citation>
    <scope>NUCLEOTIDE SEQUENCE</scope>
</reference>
<name>A0A3S5X8T9_TIGJA</name>
<evidence type="ECO:0000256" key="2">
    <source>
        <dbReference type="ARBA" id="ARBA00005028"/>
    </source>
</evidence>
<evidence type="ECO:0000256" key="10">
    <source>
        <dbReference type="ARBA" id="ARBA00047905"/>
    </source>
</evidence>
<dbReference type="FunFam" id="3.40.367.20:FF:000005">
    <property type="entry name" value="Phosphotransferase"/>
    <property type="match status" value="1"/>
</dbReference>